<evidence type="ECO:0000256" key="5">
    <source>
        <dbReference type="ARBA" id="ARBA00023128"/>
    </source>
</evidence>
<evidence type="ECO:0000256" key="2">
    <source>
        <dbReference type="ARBA" id="ARBA00004173"/>
    </source>
</evidence>
<dbReference type="PROSITE" id="PS00166">
    <property type="entry name" value="ENOYL_COA_HYDRATASE"/>
    <property type="match status" value="1"/>
</dbReference>
<organism evidence="8 9">
    <name type="scientific">Heterodermia speciosa</name>
    <dbReference type="NCBI Taxonomy" id="116794"/>
    <lineage>
        <taxon>Eukaryota</taxon>
        <taxon>Fungi</taxon>
        <taxon>Dikarya</taxon>
        <taxon>Ascomycota</taxon>
        <taxon>Pezizomycotina</taxon>
        <taxon>Lecanoromycetes</taxon>
        <taxon>OSLEUM clade</taxon>
        <taxon>Lecanoromycetidae</taxon>
        <taxon>Caliciales</taxon>
        <taxon>Physciaceae</taxon>
        <taxon>Heterodermia</taxon>
    </lineage>
</organism>
<dbReference type="Proteomes" id="UP000664521">
    <property type="component" value="Unassembled WGS sequence"/>
</dbReference>
<evidence type="ECO:0000313" key="8">
    <source>
        <dbReference type="EMBL" id="CAF9904118.1"/>
    </source>
</evidence>
<evidence type="ECO:0000259" key="7">
    <source>
        <dbReference type="Pfam" id="PF16113"/>
    </source>
</evidence>
<keyword evidence="9" id="KW-1185">Reference proteome</keyword>
<evidence type="ECO:0000256" key="1">
    <source>
        <dbReference type="ARBA" id="ARBA00001709"/>
    </source>
</evidence>
<comment type="caution">
    <text evidence="8">The sequence shown here is derived from an EMBL/GenBank/DDBJ whole genome shotgun (WGS) entry which is preliminary data.</text>
</comment>
<dbReference type="PANTHER" id="PTHR43176">
    <property type="entry name" value="3-HYDROXYISOBUTYRYL-COA HYDROLASE-RELATED"/>
    <property type="match status" value="1"/>
</dbReference>
<comment type="catalytic activity">
    <reaction evidence="1">
        <text>3-hydroxy-2-methylpropanoyl-CoA + H2O = 3-hydroxy-2-methylpropanoate + CoA + H(+)</text>
        <dbReference type="Rhea" id="RHEA:20888"/>
        <dbReference type="ChEBI" id="CHEBI:11805"/>
        <dbReference type="ChEBI" id="CHEBI:15377"/>
        <dbReference type="ChEBI" id="CHEBI:15378"/>
        <dbReference type="ChEBI" id="CHEBI:57287"/>
        <dbReference type="ChEBI" id="CHEBI:57340"/>
        <dbReference type="EC" id="3.1.2.4"/>
    </reaction>
</comment>
<proteinExistence type="predicted"/>
<dbReference type="InterPro" id="IPR029045">
    <property type="entry name" value="ClpP/crotonase-like_dom_sf"/>
</dbReference>
<dbReference type="EC" id="3.1.2.4" evidence="3"/>
<dbReference type="EMBL" id="CAJPDS010000002">
    <property type="protein sequence ID" value="CAF9904118.1"/>
    <property type="molecule type" value="Genomic_DNA"/>
</dbReference>
<dbReference type="GO" id="GO:0006574">
    <property type="term" value="P:L-valine catabolic process"/>
    <property type="evidence" value="ECO:0007669"/>
    <property type="project" value="TreeGrafter"/>
</dbReference>
<feature type="domain" description="Enoyl-CoA hydratase/isomerase" evidence="7">
    <location>
        <begin position="42"/>
        <end position="391"/>
    </location>
</feature>
<dbReference type="SUPFAM" id="SSF52096">
    <property type="entry name" value="ClpP/crotonase"/>
    <property type="match status" value="1"/>
</dbReference>
<keyword evidence="4" id="KW-0378">Hydrolase</keyword>
<sequence length="483" mass="54210">MPLKAKIQNPNFSSQARKLAEIPKELPEDDPDDVLFNSIYGVRTIELNRPKKLNSLNASMARKIIPRLKEWENSELAQMIIIAGHGDRAFCAGGDVAALAKQNDSPAGIEASKAYFQLEYQLDHLIATYEKPYIAYMDGITMGGGVGLSVHAPFRIATERTIFGMPETSIGFFPDVGGSFFLPRLDGYIGTYLALTSAQLKGVQAYWAGVATHYIHSSALSSLTARLGELVFKDYYTREQKWQSIDDTIEEFSSGVPHDEPALFRGAMKEAVDRCFRYDTVEEILGALQKEAKEATDETVGEWATSTIRTINEKSPTSLKVALRQMRVSPKYQWSIAETFQREYEIAARFMKHPDFVRGVSAKLIQKPPVKPQWEPARLEEVEDSSVDEFFADGEDRRMELLNFGIPYKNYPHSLLALPSEKEVRDELIGSEREWKNKKELAKAFFKGRKGKAGVKEKVEDVLARKSSVAGDGRLIWSQSDGS</sequence>
<dbReference type="FunFam" id="3.90.226.10:FF:000026">
    <property type="entry name" value="3-hydroxyisobutyryl-CoA hydrolase, mitochondrial"/>
    <property type="match status" value="1"/>
</dbReference>
<dbReference type="GO" id="GO:0003860">
    <property type="term" value="F:3-hydroxyisobutyryl-CoA hydrolase activity"/>
    <property type="evidence" value="ECO:0007669"/>
    <property type="project" value="UniProtKB-EC"/>
</dbReference>
<dbReference type="PANTHER" id="PTHR43176:SF3">
    <property type="entry name" value="3-HYDROXYISOBUTYRYL-COA HYDROLASE, MITOCHONDRIAL"/>
    <property type="match status" value="1"/>
</dbReference>
<evidence type="ECO:0000256" key="6">
    <source>
        <dbReference type="ARBA" id="ARBA00031181"/>
    </source>
</evidence>
<keyword evidence="5" id="KW-0496">Mitochondrion</keyword>
<accession>A0A8H3I4B2</accession>
<evidence type="ECO:0000313" key="9">
    <source>
        <dbReference type="Proteomes" id="UP000664521"/>
    </source>
</evidence>
<dbReference type="CDD" id="cd06558">
    <property type="entry name" value="crotonase-like"/>
    <property type="match status" value="1"/>
</dbReference>
<dbReference type="AlphaFoldDB" id="A0A8H3I4B2"/>
<reference evidence="8" key="1">
    <citation type="submission" date="2021-03" db="EMBL/GenBank/DDBJ databases">
        <authorList>
            <person name="Tagirdzhanova G."/>
        </authorList>
    </citation>
    <scope>NUCLEOTIDE SEQUENCE</scope>
</reference>
<dbReference type="InterPro" id="IPR032259">
    <property type="entry name" value="HIBYL-CoA-H"/>
</dbReference>
<evidence type="ECO:0000256" key="3">
    <source>
        <dbReference type="ARBA" id="ARBA00011915"/>
    </source>
</evidence>
<dbReference type="NCBIfam" id="NF004127">
    <property type="entry name" value="PRK05617.1"/>
    <property type="match status" value="1"/>
</dbReference>
<dbReference type="Pfam" id="PF16113">
    <property type="entry name" value="ECH_2"/>
    <property type="match status" value="1"/>
</dbReference>
<comment type="subcellular location">
    <subcellularLocation>
        <location evidence="2">Mitochondrion</location>
    </subcellularLocation>
</comment>
<dbReference type="GO" id="GO:0005739">
    <property type="term" value="C:mitochondrion"/>
    <property type="evidence" value="ECO:0007669"/>
    <property type="project" value="UniProtKB-SubCell"/>
</dbReference>
<dbReference type="Gene3D" id="3.90.226.10">
    <property type="entry name" value="2-enoyl-CoA Hydratase, Chain A, domain 1"/>
    <property type="match status" value="1"/>
</dbReference>
<dbReference type="OrthoDB" id="1737613at2759"/>
<protein>
    <recommendedName>
        <fullName evidence="3">3-hydroxyisobutyryl-CoA hydrolase</fullName>
        <ecNumber evidence="3">3.1.2.4</ecNumber>
    </recommendedName>
    <alternativeName>
        <fullName evidence="6">3-hydroxyisobutyryl-coenzyme A hydrolase</fullName>
    </alternativeName>
</protein>
<dbReference type="InterPro" id="IPR045004">
    <property type="entry name" value="ECH_dom"/>
</dbReference>
<dbReference type="InterPro" id="IPR018376">
    <property type="entry name" value="Enoyl-CoA_hyd/isom_CS"/>
</dbReference>
<gene>
    <name evidence="8" type="ORF">HETSPECPRED_003368</name>
</gene>
<name>A0A8H3I4B2_9LECA</name>
<evidence type="ECO:0000256" key="4">
    <source>
        <dbReference type="ARBA" id="ARBA00022801"/>
    </source>
</evidence>